<dbReference type="PANTHER" id="PTHR13693">
    <property type="entry name" value="CLASS II AMINOTRANSFERASE/8-AMINO-7-OXONONANOATE SYNTHASE"/>
    <property type="match status" value="1"/>
</dbReference>
<dbReference type="InterPro" id="IPR001917">
    <property type="entry name" value="Aminotrans_II_pyridoxalP_BS"/>
</dbReference>
<evidence type="ECO:0000259" key="5">
    <source>
        <dbReference type="Pfam" id="PF00155"/>
    </source>
</evidence>
<evidence type="ECO:0000313" key="7">
    <source>
        <dbReference type="Proteomes" id="UP000315010"/>
    </source>
</evidence>
<dbReference type="AlphaFoldDB" id="A0A5C5YYZ8"/>
<dbReference type="Gene3D" id="3.90.1150.10">
    <property type="entry name" value="Aspartate Aminotransferase, domain 1"/>
    <property type="match status" value="1"/>
</dbReference>
<keyword evidence="6" id="KW-0012">Acyltransferase</keyword>
<evidence type="ECO:0000256" key="2">
    <source>
        <dbReference type="ARBA" id="ARBA00022679"/>
    </source>
</evidence>
<name>A0A5C5YYZ8_9BACT</name>
<sequence>MLGPELTFLDRDHVWYEGKKLLYLAGIDYHRMSNDPQVVRAATEAADKYGLSATGSRATTGNHSLYIELERSVSDFFGTQGAIVSPSGYLSNTILLQAIADDFDAFFIDEKSHSSLADAAKQFAKPTYSFHHLDSQDLAKQLARNLIPNAKPLVLTDGVFPSRGEIAPLMEYANVLNAFNGKILVDDAHAIAVIGQNGRGTWEDQHVSPEIVYQTGTLSKGFGVGGGIVAANSRTIEKVHRHSLAFVGSTGLALPIAAAALQSVSHLAQNKHLITDLQKRTLALKQRFKKIGFSMPMTAAPIFSITLEDSEKNQRLSHRLIENGVYPPYINYPGAPQGGHFRFILTSSTTHDQEDRLLETIESAL</sequence>
<dbReference type="GO" id="GO:0008710">
    <property type="term" value="F:8-amino-7-oxononanoate synthase activity"/>
    <property type="evidence" value="ECO:0007669"/>
    <property type="project" value="UniProtKB-EC"/>
</dbReference>
<feature type="domain" description="Aminotransferase class I/classII large" evidence="5">
    <location>
        <begin position="28"/>
        <end position="361"/>
    </location>
</feature>
<dbReference type="PROSITE" id="PS00599">
    <property type="entry name" value="AA_TRANSFER_CLASS_2"/>
    <property type="match status" value="1"/>
</dbReference>
<dbReference type="InterPro" id="IPR015424">
    <property type="entry name" value="PyrdxlP-dep_Trfase"/>
</dbReference>
<dbReference type="Pfam" id="PF00155">
    <property type="entry name" value="Aminotran_1_2"/>
    <property type="match status" value="1"/>
</dbReference>
<keyword evidence="7" id="KW-1185">Reference proteome</keyword>
<comment type="caution">
    <text evidence="6">The sequence shown here is derived from an EMBL/GenBank/DDBJ whole genome shotgun (WGS) entry which is preliminary data.</text>
</comment>
<dbReference type="GO" id="GO:0030170">
    <property type="term" value="F:pyridoxal phosphate binding"/>
    <property type="evidence" value="ECO:0007669"/>
    <property type="project" value="InterPro"/>
</dbReference>
<gene>
    <name evidence="6" type="primary">bioF_1</name>
    <name evidence="6" type="ORF">CA13_16970</name>
</gene>
<dbReference type="EC" id="2.3.1.47" evidence="6"/>
<dbReference type="EMBL" id="SJPJ01000001">
    <property type="protein sequence ID" value="TWT80284.1"/>
    <property type="molecule type" value="Genomic_DNA"/>
</dbReference>
<dbReference type="InterPro" id="IPR004839">
    <property type="entry name" value="Aminotransferase_I/II_large"/>
</dbReference>
<keyword evidence="2 6" id="KW-0808">Transferase</keyword>
<comment type="cofactor">
    <cofactor evidence="1 4">
        <name>pyridoxal 5'-phosphate</name>
        <dbReference type="ChEBI" id="CHEBI:597326"/>
    </cofactor>
</comment>
<dbReference type="InterPro" id="IPR050087">
    <property type="entry name" value="AON_synthase_class-II"/>
</dbReference>
<dbReference type="InterPro" id="IPR015421">
    <property type="entry name" value="PyrdxlP-dep_Trfase_major"/>
</dbReference>
<dbReference type="Gene3D" id="3.40.640.10">
    <property type="entry name" value="Type I PLP-dependent aspartate aminotransferase-like (Major domain)"/>
    <property type="match status" value="1"/>
</dbReference>
<dbReference type="Proteomes" id="UP000315010">
    <property type="component" value="Unassembled WGS sequence"/>
</dbReference>
<evidence type="ECO:0000313" key="6">
    <source>
        <dbReference type="EMBL" id="TWT80284.1"/>
    </source>
</evidence>
<protein>
    <submittedName>
        <fullName evidence="6">8-amino-7-oxononanoate synthase</fullName>
        <ecNumber evidence="6">2.3.1.47</ecNumber>
    </submittedName>
</protein>
<evidence type="ECO:0000256" key="3">
    <source>
        <dbReference type="ARBA" id="ARBA00022898"/>
    </source>
</evidence>
<comment type="similarity">
    <text evidence="4">Belongs to the class-II pyridoxal-phosphate-dependent aminotransferase family.</text>
</comment>
<reference evidence="6 7" key="1">
    <citation type="submission" date="2019-02" db="EMBL/GenBank/DDBJ databases">
        <title>Deep-cultivation of Planctomycetes and their phenomic and genomic characterization uncovers novel biology.</title>
        <authorList>
            <person name="Wiegand S."/>
            <person name="Jogler M."/>
            <person name="Boedeker C."/>
            <person name="Pinto D."/>
            <person name="Vollmers J."/>
            <person name="Rivas-Marin E."/>
            <person name="Kohn T."/>
            <person name="Peeters S.H."/>
            <person name="Heuer A."/>
            <person name="Rast P."/>
            <person name="Oberbeckmann S."/>
            <person name="Bunk B."/>
            <person name="Jeske O."/>
            <person name="Meyerdierks A."/>
            <person name="Storesund J.E."/>
            <person name="Kallscheuer N."/>
            <person name="Luecker S."/>
            <person name="Lage O.M."/>
            <person name="Pohl T."/>
            <person name="Merkel B.J."/>
            <person name="Hornburger P."/>
            <person name="Mueller R.-W."/>
            <person name="Bruemmer F."/>
            <person name="Labrenz M."/>
            <person name="Spormann A.M."/>
            <person name="Op Den Camp H."/>
            <person name="Overmann J."/>
            <person name="Amann R."/>
            <person name="Jetten M.S.M."/>
            <person name="Mascher T."/>
            <person name="Medema M.H."/>
            <person name="Devos D.P."/>
            <person name="Kaster A.-K."/>
            <person name="Ovreas L."/>
            <person name="Rohde M."/>
            <person name="Galperin M.Y."/>
            <person name="Jogler C."/>
        </authorList>
    </citation>
    <scope>NUCLEOTIDE SEQUENCE [LARGE SCALE GENOMIC DNA]</scope>
    <source>
        <strain evidence="6 7">CA13</strain>
    </source>
</reference>
<dbReference type="SUPFAM" id="SSF53383">
    <property type="entry name" value="PLP-dependent transferases"/>
    <property type="match status" value="1"/>
</dbReference>
<evidence type="ECO:0000256" key="1">
    <source>
        <dbReference type="ARBA" id="ARBA00001933"/>
    </source>
</evidence>
<dbReference type="InterPro" id="IPR015422">
    <property type="entry name" value="PyrdxlP-dep_Trfase_small"/>
</dbReference>
<keyword evidence="3 4" id="KW-0663">Pyridoxal phosphate</keyword>
<accession>A0A5C5YYZ8</accession>
<evidence type="ECO:0000256" key="4">
    <source>
        <dbReference type="RuleBase" id="RU003693"/>
    </source>
</evidence>
<organism evidence="6 7">
    <name type="scientific">Novipirellula herctigrandis</name>
    <dbReference type="NCBI Taxonomy" id="2527986"/>
    <lineage>
        <taxon>Bacteria</taxon>
        <taxon>Pseudomonadati</taxon>
        <taxon>Planctomycetota</taxon>
        <taxon>Planctomycetia</taxon>
        <taxon>Pirellulales</taxon>
        <taxon>Pirellulaceae</taxon>
        <taxon>Novipirellula</taxon>
    </lineage>
</organism>
<proteinExistence type="inferred from homology"/>